<dbReference type="SUPFAM" id="SSF53756">
    <property type="entry name" value="UDP-Glycosyltransferase/glycogen phosphorylase"/>
    <property type="match status" value="1"/>
</dbReference>
<proteinExistence type="predicted"/>
<keyword evidence="3" id="KW-0808">Transferase</keyword>
<dbReference type="Pfam" id="PF00534">
    <property type="entry name" value="Glycos_transf_1"/>
    <property type="match status" value="1"/>
</dbReference>
<organism evidence="3 4">
    <name type="scientific">Reticulibacter mediterranei</name>
    <dbReference type="NCBI Taxonomy" id="2778369"/>
    <lineage>
        <taxon>Bacteria</taxon>
        <taxon>Bacillati</taxon>
        <taxon>Chloroflexota</taxon>
        <taxon>Ktedonobacteria</taxon>
        <taxon>Ktedonobacterales</taxon>
        <taxon>Reticulibacteraceae</taxon>
        <taxon>Reticulibacter</taxon>
    </lineage>
</organism>
<dbReference type="Proteomes" id="UP000597444">
    <property type="component" value="Unassembled WGS sequence"/>
</dbReference>
<dbReference type="PANTHER" id="PTHR45947:SF3">
    <property type="entry name" value="SULFOQUINOVOSYL TRANSFERASE SQD2"/>
    <property type="match status" value="1"/>
</dbReference>
<dbReference type="InterPro" id="IPR001296">
    <property type="entry name" value="Glyco_trans_1"/>
</dbReference>
<feature type="domain" description="Glycosyl transferase family 1" evidence="1">
    <location>
        <begin position="185"/>
        <end position="320"/>
    </location>
</feature>
<accession>A0A8J3IPI9</accession>
<evidence type="ECO:0000259" key="2">
    <source>
        <dbReference type="Pfam" id="PF13439"/>
    </source>
</evidence>
<reference evidence="3" key="1">
    <citation type="submission" date="2020-10" db="EMBL/GenBank/DDBJ databases">
        <title>Taxonomic study of unclassified bacteria belonging to the class Ktedonobacteria.</title>
        <authorList>
            <person name="Yabe S."/>
            <person name="Wang C.M."/>
            <person name="Zheng Y."/>
            <person name="Sakai Y."/>
            <person name="Cavaletti L."/>
            <person name="Monciardini P."/>
            <person name="Donadio S."/>
        </authorList>
    </citation>
    <scope>NUCLEOTIDE SEQUENCE</scope>
    <source>
        <strain evidence="3">ID150040</strain>
    </source>
</reference>
<dbReference type="GO" id="GO:0016757">
    <property type="term" value="F:glycosyltransferase activity"/>
    <property type="evidence" value="ECO:0007669"/>
    <property type="project" value="InterPro"/>
</dbReference>
<dbReference type="CDD" id="cd03802">
    <property type="entry name" value="GT4_AviGT4-like"/>
    <property type="match status" value="1"/>
</dbReference>
<comment type="caution">
    <text evidence="3">The sequence shown here is derived from an EMBL/GenBank/DDBJ whole genome shotgun (WGS) entry which is preliminary data.</text>
</comment>
<name>A0A8J3IPI9_9CHLR</name>
<dbReference type="PANTHER" id="PTHR45947">
    <property type="entry name" value="SULFOQUINOVOSYL TRANSFERASE SQD2"/>
    <property type="match status" value="1"/>
</dbReference>
<sequence length="405" mass="45271">MRIAHIAPPWISIPPSNYGGTEIVLYNLIEEQVARGHKVTLLAPGDARTSAQLVSFFPKSLIEAEVPWAAHLKAYFHFYKAVEYVKEHSFDILHTHLSSAADMYLFPLTAHLTTPHVMTLHSRFPFDRVGSWTGDADRDYMEWATSVPMVAISEAARDEAPFGLNFIGVVHHGLPMQRLRPMQEQPENFFVWLGRIVPDKGPHLAIQAAKKAGVPLVLAGIIDCYVPEAMEYFEHTIKPEIDGQQITYIGPVNMEQKIQLLSRARAFLNPIRWEEPFGMVMIEAMALGCPVITFPSGAAPEIVVHRKSGFFAHNVDEMAHFICKIDTLNRATVRAHAEQHFSARVMAEKYTALYHKVMLKQHCPQPATSTPLITPAPLRINDPAQRLVYPPSQTATTGAEAESVS</sequence>
<feature type="domain" description="Glycosyltransferase subfamily 4-like N-terminal" evidence="2">
    <location>
        <begin position="18"/>
        <end position="160"/>
    </location>
</feature>
<evidence type="ECO:0000259" key="1">
    <source>
        <dbReference type="Pfam" id="PF00534"/>
    </source>
</evidence>
<evidence type="ECO:0000313" key="4">
    <source>
        <dbReference type="Proteomes" id="UP000597444"/>
    </source>
</evidence>
<dbReference type="Pfam" id="PF13439">
    <property type="entry name" value="Glyco_transf_4"/>
    <property type="match status" value="1"/>
</dbReference>
<dbReference type="InterPro" id="IPR050194">
    <property type="entry name" value="Glycosyltransferase_grp1"/>
</dbReference>
<gene>
    <name evidence="3" type="ORF">KSF_061580</name>
</gene>
<evidence type="ECO:0000313" key="3">
    <source>
        <dbReference type="EMBL" id="GHO96110.1"/>
    </source>
</evidence>
<dbReference type="Gene3D" id="3.40.50.2000">
    <property type="entry name" value="Glycogen Phosphorylase B"/>
    <property type="match status" value="2"/>
</dbReference>
<dbReference type="AlphaFoldDB" id="A0A8J3IPI9"/>
<protein>
    <submittedName>
        <fullName evidence="3">Glycosyl transferase</fullName>
    </submittedName>
</protein>
<dbReference type="InterPro" id="IPR028098">
    <property type="entry name" value="Glyco_trans_4-like_N"/>
</dbReference>
<dbReference type="EMBL" id="BNJK01000001">
    <property type="protein sequence ID" value="GHO96110.1"/>
    <property type="molecule type" value="Genomic_DNA"/>
</dbReference>
<dbReference type="RefSeq" id="WP_220206754.1">
    <property type="nucleotide sequence ID" value="NZ_BNJK01000001.1"/>
</dbReference>
<keyword evidence="4" id="KW-1185">Reference proteome</keyword>